<evidence type="ECO:0000256" key="5">
    <source>
        <dbReference type="ARBA" id="ARBA00022840"/>
    </source>
</evidence>
<protein>
    <recommendedName>
        <fullName evidence="7">ATP-dependent DNA helicase</fullName>
        <ecNumber evidence="7">5.6.2.4</ecNumber>
    </recommendedName>
</protein>
<dbReference type="PROSITE" id="PS51192">
    <property type="entry name" value="HELICASE_ATP_BIND_1"/>
    <property type="match status" value="1"/>
</dbReference>
<dbReference type="InterPro" id="IPR014001">
    <property type="entry name" value="Helicase_ATP-bd"/>
</dbReference>
<name>A0A7C8MU56_9PEZI</name>
<evidence type="ECO:0000259" key="9">
    <source>
        <dbReference type="PROSITE" id="PS51194"/>
    </source>
</evidence>
<keyword evidence="4 7" id="KW-0347">Helicase</keyword>
<dbReference type="GO" id="GO:0016787">
    <property type="term" value="F:hydrolase activity"/>
    <property type="evidence" value="ECO:0007669"/>
    <property type="project" value="UniProtKB-KW"/>
</dbReference>
<keyword evidence="5 7" id="KW-0067">ATP-binding</keyword>
<dbReference type="SMART" id="SM00487">
    <property type="entry name" value="DEXDc"/>
    <property type="match status" value="1"/>
</dbReference>
<keyword evidence="2 7" id="KW-0547">Nucleotide-binding</keyword>
<dbReference type="GO" id="GO:0005694">
    <property type="term" value="C:chromosome"/>
    <property type="evidence" value="ECO:0007669"/>
    <property type="project" value="TreeGrafter"/>
</dbReference>
<dbReference type="EC" id="5.6.2.4" evidence="7"/>
<dbReference type="Proteomes" id="UP000481858">
    <property type="component" value="Unassembled WGS sequence"/>
</dbReference>
<comment type="similarity">
    <text evidence="1 7">Belongs to the helicase family. RecQ subfamily.</text>
</comment>
<reference evidence="10 11" key="1">
    <citation type="submission" date="2019-12" db="EMBL/GenBank/DDBJ databases">
        <title>Draft genome sequence of the ascomycete Xylaria multiplex DSM 110363.</title>
        <authorList>
            <person name="Buettner E."/>
            <person name="Kellner H."/>
        </authorList>
    </citation>
    <scope>NUCLEOTIDE SEQUENCE [LARGE SCALE GENOMIC DNA]</scope>
    <source>
        <strain evidence="10 11">DSM 110363</strain>
    </source>
</reference>
<dbReference type="Gene3D" id="3.40.50.300">
    <property type="entry name" value="P-loop containing nucleotide triphosphate hydrolases"/>
    <property type="match status" value="2"/>
</dbReference>
<dbReference type="GO" id="GO:0005634">
    <property type="term" value="C:nucleus"/>
    <property type="evidence" value="ECO:0007669"/>
    <property type="project" value="UniProtKB-SubCell"/>
</dbReference>
<keyword evidence="3 7" id="KW-0378">Hydrolase</keyword>
<dbReference type="InterPro" id="IPR027417">
    <property type="entry name" value="P-loop_NTPase"/>
</dbReference>
<evidence type="ECO:0000256" key="4">
    <source>
        <dbReference type="ARBA" id="ARBA00022806"/>
    </source>
</evidence>
<feature type="domain" description="Helicase C-terminal" evidence="9">
    <location>
        <begin position="287"/>
        <end position="433"/>
    </location>
</feature>
<comment type="catalytic activity">
    <reaction evidence="7">
        <text>ATP + H2O = ADP + phosphate + H(+)</text>
        <dbReference type="Rhea" id="RHEA:13065"/>
        <dbReference type="ChEBI" id="CHEBI:15377"/>
        <dbReference type="ChEBI" id="CHEBI:15378"/>
        <dbReference type="ChEBI" id="CHEBI:30616"/>
        <dbReference type="ChEBI" id="CHEBI:43474"/>
        <dbReference type="ChEBI" id="CHEBI:456216"/>
    </reaction>
</comment>
<evidence type="ECO:0000313" key="11">
    <source>
        <dbReference type="Proteomes" id="UP000481858"/>
    </source>
</evidence>
<dbReference type="InterPro" id="IPR011545">
    <property type="entry name" value="DEAD/DEAH_box_helicase_dom"/>
</dbReference>
<comment type="subcellular location">
    <subcellularLocation>
        <location evidence="7">Nucleus</location>
    </subcellularLocation>
</comment>
<comment type="caution">
    <text evidence="10">The sequence shown here is derived from an EMBL/GenBank/DDBJ whole genome shotgun (WGS) entry which is preliminary data.</text>
</comment>
<evidence type="ECO:0000313" key="10">
    <source>
        <dbReference type="EMBL" id="KAF2971610.1"/>
    </source>
</evidence>
<feature type="domain" description="Helicase ATP-binding" evidence="8">
    <location>
        <begin position="75"/>
        <end position="263"/>
    </location>
</feature>
<gene>
    <name evidence="10" type="ORF">GQX73_g1998</name>
</gene>
<evidence type="ECO:0000256" key="7">
    <source>
        <dbReference type="RuleBase" id="RU364117"/>
    </source>
</evidence>
<comment type="catalytic activity">
    <reaction evidence="6 7">
        <text>Couples ATP hydrolysis with the unwinding of duplex DNA by translocating in the 3'-5' direction.</text>
        <dbReference type="EC" id="5.6.2.4"/>
    </reaction>
</comment>
<dbReference type="GO" id="GO:0000724">
    <property type="term" value="P:double-strand break repair via homologous recombination"/>
    <property type="evidence" value="ECO:0007669"/>
    <property type="project" value="TreeGrafter"/>
</dbReference>
<evidence type="ECO:0000256" key="1">
    <source>
        <dbReference type="ARBA" id="ARBA00005446"/>
    </source>
</evidence>
<dbReference type="GO" id="GO:0009378">
    <property type="term" value="F:four-way junction helicase activity"/>
    <property type="evidence" value="ECO:0007669"/>
    <property type="project" value="TreeGrafter"/>
</dbReference>
<dbReference type="InterPro" id="IPR001650">
    <property type="entry name" value="Helicase_C-like"/>
</dbReference>
<evidence type="ECO:0000256" key="3">
    <source>
        <dbReference type="ARBA" id="ARBA00022801"/>
    </source>
</evidence>
<sequence>MSDYSSGDDLLDDVDADELLLAGPKRVNAAAGDVQQPSKRVKNESSYKQYDDIARSILKRDFGYDDFRHEQAAAIRAILRGDNALVVFPTGAGKSLCYQIPGIAFGELDAAGLTDRQSKTSIGSGITIVVSPLIALMKDQVDALQRRGISAACLDSTKTYDEQKRTNNSIREGRLRILYCAPERLNNEAFVESMKFVPGGIRLVAVDEAHCISEWGHSFRPDYLKVARFVNEIKAERVICLTATATPRVAEDVRRAFDIGEFNVFRTSTYRPNLQLHAEVIGIGDDKFPRMLKFLKDHSGPTLVYVTVQKQAEGIADDLSKLGYSVACFHAGLSTEQKTQTQEAFMAGRVRIVVATIAFGMGIDKADIRNILHYDISSTIEEYSQQVGRAGRDGKPSFCMLYICRDDFWLRENFIRGDLPSRQSLQRLLEDVFLHEPTAKLPDGSDVIRLSQLALGKKHDVRASPLAIILATIELRFGLIRAITPEYSIYQFEVGPNHYTAKRKWHKIDVHTAAVDNGLLRADIVRKLNEFNDRGLIQVKASGVVNRYKILKALPKTAKEVGEITDKLLTEMEDREADAMKRFEAVSDLLTDSQCFARALTKYFGMELPNGKPKCGHCTYCLTGKPVRLPSKPQRPVNMKGIYDILVACKVRDDPRFLARVAFGIKSPRVTALKLDNSPVFGSMQDHEFESLLREFTKACESAGFKPNEKFS</sequence>
<evidence type="ECO:0000256" key="2">
    <source>
        <dbReference type="ARBA" id="ARBA00022741"/>
    </source>
</evidence>
<dbReference type="Pfam" id="PF00271">
    <property type="entry name" value="Helicase_C"/>
    <property type="match status" value="1"/>
</dbReference>
<dbReference type="InterPro" id="IPR004589">
    <property type="entry name" value="DNA_helicase_ATP-dep_RecQ"/>
</dbReference>
<organism evidence="10 11">
    <name type="scientific">Xylaria multiplex</name>
    <dbReference type="NCBI Taxonomy" id="323545"/>
    <lineage>
        <taxon>Eukaryota</taxon>
        <taxon>Fungi</taxon>
        <taxon>Dikarya</taxon>
        <taxon>Ascomycota</taxon>
        <taxon>Pezizomycotina</taxon>
        <taxon>Sordariomycetes</taxon>
        <taxon>Xylariomycetidae</taxon>
        <taxon>Xylariales</taxon>
        <taxon>Xylariaceae</taxon>
        <taxon>Xylaria</taxon>
    </lineage>
</organism>
<dbReference type="CDD" id="cd18018">
    <property type="entry name" value="DEXHc_RecQ4-like"/>
    <property type="match status" value="1"/>
</dbReference>
<dbReference type="GO" id="GO:0005737">
    <property type="term" value="C:cytoplasm"/>
    <property type="evidence" value="ECO:0007669"/>
    <property type="project" value="TreeGrafter"/>
</dbReference>
<keyword evidence="7" id="KW-0539">Nucleus</keyword>
<dbReference type="NCBIfam" id="TIGR00614">
    <property type="entry name" value="recQ_fam"/>
    <property type="match status" value="1"/>
</dbReference>
<dbReference type="PANTHER" id="PTHR13710">
    <property type="entry name" value="DNA HELICASE RECQ FAMILY MEMBER"/>
    <property type="match status" value="1"/>
</dbReference>
<dbReference type="InParanoid" id="A0A7C8MU56"/>
<evidence type="ECO:0000259" key="8">
    <source>
        <dbReference type="PROSITE" id="PS51192"/>
    </source>
</evidence>
<dbReference type="InterPro" id="IPR032284">
    <property type="entry name" value="RecQ_Zn-bd"/>
</dbReference>
<dbReference type="Pfam" id="PF16124">
    <property type="entry name" value="RecQ_Zn_bind"/>
    <property type="match status" value="1"/>
</dbReference>
<evidence type="ECO:0000256" key="6">
    <source>
        <dbReference type="ARBA" id="ARBA00034617"/>
    </source>
</evidence>
<dbReference type="InterPro" id="IPR036388">
    <property type="entry name" value="WH-like_DNA-bd_sf"/>
</dbReference>
<dbReference type="GO" id="GO:0005524">
    <property type="term" value="F:ATP binding"/>
    <property type="evidence" value="ECO:0007669"/>
    <property type="project" value="UniProtKB-KW"/>
</dbReference>
<dbReference type="Gene3D" id="1.10.10.10">
    <property type="entry name" value="Winged helix-like DNA-binding domain superfamily/Winged helix DNA-binding domain"/>
    <property type="match status" value="1"/>
</dbReference>
<dbReference type="AlphaFoldDB" id="A0A7C8MU56"/>
<keyword evidence="11" id="KW-1185">Reference proteome</keyword>
<dbReference type="PANTHER" id="PTHR13710:SF120">
    <property type="entry name" value="BIFUNCTIONAL 3'-5' EXONUCLEASE_ATP-DEPENDENT HELICASE WRN"/>
    <property type="match status" value="1"/>
</dbReference>
<accession>A0A7C8MU56</accession>
<dbReference type="SMART" id="SM00490">
    <property type="entry name" value="HELICc"/>
    <property type="match status" value="1"/>
</dbReference>
<dbReference type="SUPFAM" id="SSF52540">
    <property type="entry name" value="P-loop containing nucleoside triphosphate hydrolases"/>
    <property type="match status" value="1"/>
</dbReference>
<dbReference type="OrthoDB" id="10261556at2759"/>
<proteinExistence type="inferred from homology"/>
<dbReference type="EMBL" id="WUBL01000012">
    <property type="protein sequence ID" value="KAF2971610.1"/>
    <property type="molecule type" value="Genomic_DNA"/>
</dbReference>
<dbReference type="GO" id="GO:0003676">
    <property type="term" value="F:nucleic acid binding"/>
    <property type="evidence" value="ECO:0007669"/>
    <property type="project" value="InterPro"/>
</dbReference>
<dbReference type="Pfam" id="PF00270">
    <property type="entry name" value="DEAD"/>
    <property type="match status" value="1"/>
</dbReference>
<dbReference type="GO" id="GO:0043138">
    <property type="term" value="F:3'-5' DNA helicase activity"/>
    <property type="evidence" value="ECO:0007669"/>
    <property type="project" value="UniProtKB-EC"/>
</dbReference>
<dbReference type="PROSITE" id="PS51194">
    <property type="entry name" value="HELICASE_CTER"/>
    <property type="match status" value="1"/>
</dbReference>